<keyword evidence="4" id="KW-0378">Hydrolase</keyword>
<comment type="catalytic activity">
    <reaction evidence="1">
        <text>Hydrolysis of terminal non-reducing N-acetyl-D-hexosamine residues in N-acetyl-beta-D-hexosaminides.</text>
        <dbReference type="EC" id="3.2.1.52"/>
    </reaction>
</comment>
<accession>A0A9E6ZV71</accession>
<evidence type="ECO:0000256" key="6">
    <source>
        <dbReference type="PIRSR" id="PIRSR625705-1"/>
    </source>
</evidence>
<dbReference type="RefSeq" id="WP_255844574.1">
    <property type="nucleotide sequence ID" value="NZ_CP094358.1"/>
</dbReference>
<evidence type="ECO:0000256" key="4">
    <source>
        <dbReference type="ARBA" id="ARBA00022801"/>
    </source>
</evidence>
<protein>
    <recommendedName>
        <fullName evidence="3">beta-N-acetylhexosaminidase</fullName>
        <ecNumber evidence="3">3.2.1.52</ecNumber>
    </recommendedName>
</protein>
<keyword evidence="11" id="KW-1185">Reference proteome</keyword>
<dbReference type="GO" id="GO:0004563">
    <property type="term" value="F:beta-N-acetylhexosaminidase activity"/>
    <property type="evidence" value="ECO:0007669"/>
    <property type="project" value="UniProtKB-EC"/>
</dbReference>
<gene>
    <name evidence="10" type="ORF">MQE35_03645</name>
</gene>
<dbReference type="EMBL" id="CP094358">
    <property type="protein sequence ID" value="UOB18388.1"/>
    <property type="molecule type" value="Genomic_DNA"/>
</dbReference>
<dbReference type="InterPro" id="IPR015883">
    <property type="entry name" value="Glyco_hydro_20_cat"/>
</dbReference>
<evidence type="ECO:0000256" key="7">
    <source>
        <dbReference type="SAM" id="SignalP"/>
    </source>
</evidence>
<dbReference type="CDD" id="cd06563">
    <property type="entry name" value="GH20_chitobiase-like"/>
    <property type="match status" value="1"/>
</dbReference>
<evidence type="ECO:0000259" key="8">
    <source>
        <dbReference type="Pfam" id="PF00728"/>
    </source>
</evidence>
<comment type="similarity">
    <text evidence="2">Belongs to the glycosyl hydrolase 20 family.</text>
</comment>
<reference evidence="10" key="1">
    <citation type="submission" date="2022-03" db="EMBL/GenBank/DDBJ databases">
        <title>Description of Abyssus ytuae gen. nov., sp. nov., a novel member of the family Flavobacteriaceae isolated from the sediment of Mariana Trench.</title>
        <authorList>
            <person name="Zhang J."/>
            <person name="Xu X."/>
        </authorList>
    </citation>
    <scope>NUCLEOTIDE SEQUENCE</scope>
    <source>
        <strain evidence="10">MT3330</strain>
    </source>
</reference>
<dbReference type="InterPro" id="IPR025705">
    <property type="entry name" value="Beta_hexosaminidase_sua/sub"/>
</dbReference>
<dbReference type="EC" id="3.2.1.52" evidence="3"/>
<dbReference type="Gene3D" id="3.20.20.80">
    <property type="entry name" value="Glycosidases"/>
    <property type="match status" value="1"/>
</dbReference>
<dbReference type="AlphaFoldDB" id="A0A9E6ZV71"/>
<evidence type="ECO:0000256" key="5">
    <source>
        <dbReference type="ARBA" id="ARBA00023295"/>
    </source>
</evidence>
<feature type="signal peptide" evidence="7">
    <location>
        <begin position="1"/>
        <end position="22"/>
    </location>
</feature>
<keyword evidence="7" id="KW-0732">Signal</keyword>
<dbReference type="Pfam" id="PF00728">
    <property type="entry name" value="Glyco_hydro_20"/>
    <property type="match status" value="1"/>
</dbReference>
<dbReference type="InterPro" id="IPR029018">
    <property type="entry name" value="Hex-like_dom2"/>
</dbReference>
<feature type="active site" description="Proton donor" evidence="6">
    <location>
        <position position="331"/>
    </location>
</feature>
<dbReference type="Pfam" id="PF02838">
    <property type="entry name" value="Glyco_hydro_20b"/>
    <property type="match status" value="1"/>
</dbReference>
<evidence type="ECO:0000259" key="9">
    <source>
        <dbReference type="Pfam" id="PF02838"/>
    </source>
</evidence>
<feature type="domain" description="Glycoside hydrolase family 20 catalytic" evidence="8">
    <location>
        <begin position="157"/>
        <end position="505"/>
    </location>
</feature>
<dbReference type="PANTHER" id="PTHR22600:SF57">
    <property type="entry name" value="BETA-N-ACETYLHEXOSAMINIDASE"/>
    <property type="match status" value="1"/>
</dbReference>
<dbReference type="InterPro" id="IPR015882">
    <property type="entry name" value="HEX_bac_N"/>
</dbReference>
<dbReference type="GO" id="GO:0030203">
    <property type="term" value="P:glycosaminoglycan metabolic process"/>
    <property type="evidence" value="ECO:0007669"/>
    <property type="project" value="TreeGrafter"/>
</dbReference>
<evidence type="ECO:0000256" key="1">
    <source>
        <dbReference type="ARBA" id="ARBA00001231"/>
    </source>
</evidence>
<dbReference type="InterPro" id="IPR017853">
    <property type="entry name" value="GH"/>
</dbReference>
<evidence type="ECO:0000313" key="11">
    <source>
        <dbReference type="Proteomes" id="UP000831290"/>
    </source>
</evidence>
<name>A0A9E6ZV71_9FLAO</name>
<dbReference type="SUPFAM" id="SSF55545">
    <property type="entry name" value="beta-N-acetylhexosaminidase-like domain"/>
    <property type="match status" value="1"/>
</dbReference>
<proteinExistence type="inferred from homology"/>
<feature type="domain" description="Beta-hexosaminidase bacterial type N-terminal" evidence="9">
    <location>
        <begin position="24"/>
        <end position="153"/>
    </location>
</feature>
<feature type="chain" id="PRO_5038921928" description="beta-N-acetylhexosaminidase" evidence="7">
    <location>
        <begin position="23"/>
        <end position="537"/>
    </location>
</feature>
<dbReference type="PANTHER" id="PTHR22600">
    <property type="entry name" value="BETA-HEXOSAMINIDASE"/>
    <property type="match status" value="1"/>
</dbReference>
<dbReference type="KEGG" id="fbm:MQE35_03645"/>
<dbReference type="PRINTS" id="PR00738">
    <property type="entry name" value="GLHYDRLASE20"/>
</dbReference>
<dbReference type="GO" id="GO:0016020">
    <property type="term" value="C:membrane"/>
    <property type="evidence" value="ECO:0007669"/>
    <property type="project" value="TreeGrafter"/>
</dbReference>
<sequence length="537" mass="61390">MNTLKNKFAFALLVLFIFVTNAQVNIIPCPENIEIGQGSYILNNQTTIISGPSTQNEARYLASVLTKAFNKKPAVKPKGKKGIFLNINPGLEKELGKEGYLFKSEKKKILIEGATSTGLFYGIQTLRQLLPADFEFMKDPDKNVAVPVVKITDKPRFPWRAFMLDESRHFKGAEVVKKLLDQMALLKMNVFHWHLTDDQGWRIEIKKYPDLTKTGAYRKDTQSSWRNPERYGEPHGGFYTQEQIREIINYAGKRHIKIIPEIEMPGHATAAIASYPWLGILGTTNEVSVVFGKMEDSFNVANPKVYEFLTDVLTEVFELFPENIVHIGGDEVMFDAWKNSQSIQDKINKEGLASPADLQIFFTNQISNFMEAHGHRMMGWNEILGANVHEWHDDSEVQVKQQLAPSAIIHFWKGDTELIKKAVASGHDVVNSLHSMTYLDYNYKKLPLSRAYSFDPVPEGLDEKYNHKILGLGCQMWSEWIPEVSQMENQVFPRIAAYAEVGWTSKSNKNYDKFTQSLDQLKKRWKLSGIKYHEQSN</sequence>
<dbReference type="GO" id="GO:0005975">
    <property type="term" value="P:carbohydrate metabolic process"/>
    <property type="evidence" value="ECO:0007669"/>
    <property type="project" value="InterPro"/>
</dbReference>
<keyword evidence="5" id="KW-0326">Glycosidase</keyword>
<organism evidence="10 11">
    <name type="scientific">Abyssalbus ytuae</name>
    <dbReference type="NCBI Taxonomy" id="2926907"/>
    <lineage>
        <taxon>Bacteria</taxon>
        <taxon>Pseudomonadati</taxon>
        <taxon>Bacteroidota</taxon>
        <taxon>Flavobacteriia</taxon>
        <taxon>Flavobacteriales</taxon>
        <taxon>Flavobacteriaceae</taxon>
        <taxon>Abyssalbus</taxon>
    </lineage>
</organism>
<dbReference type="PIRSF" id="PIRSF001093">
    <property type="entry name" value="B-hxosamndse_ab_euk"/>
    <property type="match status" value="1"/>
</dbReference>
<dbReference type="Gene3D" id="3.30.379.10">
    <property type="entry name" value="Chitobiase/beta-hexosaminidase domain 2-like"/>
    <property type="match status" value="1"/>
</dbReference>
<evidence type="ECO:0000313" key="10">
    <source>
        <dbReference type="EMBL" id="UOB18388.1"/>
    </source>
</evidence>
<dbReference type="SUPFAM" id="SSF51445">
    <property type="entry name" value="(Trans)glycosidases"/>
    <property type="match status" value="1"/>
</dbReference>
<dbReference type="Proteomes" id="UP000831290">
    <property type="component" value="Chromosome"/>
</dbReference>
<evidence type="ECO:0000256" key="2">
    <source>
        <dbReference type="ARBA" id="ARBA00006285"/>
    </source>
</evidence>
<evidence type="ECO:0000256" key="3">
    <source>
        <dbReference type="ARBA" id="ARBA00012663"/>
    </source>
</evidence>